<evidence type="ECO:0000256" key="1">
    <source>
        <dbReference type="SAM" id="Phobius"/>
    </source>
</evidence>
<dbReference type="AlphaFoldDB" id="A0A2P6QIG5"/>
<keyword evidence="1" id="KW-0812">Transmembrane</keyword>
<dbReference type="Gramene" id="PRQ33975">
    <property type="protein sequence ID" value="PRQ33975"/>
    <property type="gene ID" value="RchiOBHm_Chr5g0063681"/>
</dbReference>
<reference evidence="2 3" key="1">
    <citation type="journal article" date="2018" name="Nat. Genet.">
        <title>The Rosa genome provides new insights in the design of modern roses.</title>
        <authorList>
            <person name="Bendahmane M."/>
        </authorList>
    </citation>
    <scope>NUCLEOTIDE SEQUENCE [LARGE SCALE GENOMIC DNA]</scope>
    <source>
        <strain evidence="3">cv. Old Blush</strain>
    </source>
</reference>
<name>A0A2P6QIG5_ROSCH</name>
<dbReference type="EMBL" id="PDCK01000043">
    <property type="protein sequence ID" value="PRQ33975.1"/>
    <property type="molecule type" value="Genomic_DNA"/>
</dbReference>
<comment type="caution">
    <text evidence="2">The sequence shown here is derived from an EMBL/GenBank/DDBJ whole genome shotgun (WGS) entry which is preliminary data.</text>
</comment>
<organism evidence="2 3">
    <name type="scientific">Rosa chinensis</name>
    <name type="common">China rose</name>
    <dbReference type="NCBI Taxonomy" id="74649"/>
    <lineage>
        <taxon>Eukaryota</taxon>
        <taxon>Viridiplantae</taxon>
        <taxon>Streptophyta</taxon>
        <taxon>Embryophyta</taxon>
        <taxon>Tracheophyta</taxon>
        <taxon>Spermatophyta</taxon>
        <taxon>Magnoliopsida</taxon>
        <taxon>eudicotyledons</taxon>
        <taxon>Gunneridae</taxon>
        <taxon>Pentapetalae</taxon>
        <taxon>rosids</taxon>
        <taxon>fabids</taxon>
        <taxon>Rosales</taxon>
        <taxon>Rosaceae</taxon>
        <taxon>Rosoideae</taxon>
        <taxon>Rosoideae incertae sedis</taxon>
        <taxon>Rosa</taxon>
    </lineage>
</organism>
<gene>
    <name evidence="2" type="ORF">RchiOBHm_Chr5g0063681</name>
</gene>
<evidence type="ECO:0000313" key="2">
    <source>
        <dbReference type="EMBL" id="PRQ33975.1"/>
    </source>
</evidence>
<sequence length="54" mass="6384">MSSTWRLLSPQYEFRLIWKLASFWLAFACCFLWLFSATSITFGKLCWDSGFGYV</sequence>
<keyword evidence="1" id="KW-1133">Transmembrane helix</keyword>
<feature type="transmembrane region" description="Helical" evidence="1">
    <location>
        <begin position="16"/>
        <end position="35"/>
    </location>
</feature>
<protein>
    <submittedName>
        <fullName evidence="2">Uncharacterized protein</fullName>
    </submittedName>
</protein>
<proteinExistence type="predicted"/>
<evidence type="ECO:0000313" key="3">
    <source>
        <dbReference type="Proteomes" id="UP000238479"/>
    </source>
</evidence>
<keyword evidence="1" id="KW-0472">Membrane</keyword>
<keyword evidence="3" id="KW-1185">Reference proteome</keyword>
<accession>A0A2P6QIG5</accession>
<dbReference type="Proteomes" id="UP000238479">
    <property type="component" value="Chromosome 5"/>
</dbReference>